<evidence type="ECO:0000256" key="4">
    <source>
        <dbReference type="SAM" id="Phobius"/>
    </source>
</evidence>
<feature type="domain" description="AIG1-type G" evidence="6">
    <location>
        <begin position="312"/>
        <end position="515"/>
    </location>
</feature>
<evidence type="ECO:0000256" key="3">
    <source>
        <dbReference type="ARBA" id="ARBA00023134"/>
    </source>
</evidence>
<accession>A0A9W2YXL3</accession>
<feature type="transmembrane region" description="Helical" evidence="4">
    <location>
        <begin position="254"/>
        <end position="276"/>
    </location>
</feature>
<comment type="similarity">
    <text evidence="1">Belongs to the TRAFAC class TrmE-Era-EngA-EngB-Septin-like GTPase superfamily. AIG1/Toc34/Toc159-like paraseptin GTPase family. IAN subfamily.</text>
</comment>
<name>A0A9W2YXL3_BIOGL</name>
<dbReference type="PROSITE" id="PS51720">
    <property type="entry name" value="G_AIG1"/>
    <property type="match status" value="1"/>
</dbReference>
<protein>
    <submittedName>
        <fullName evidence="8">Uncharacterized protein LOC106068893</fullName>
    </submittedName>
</protein>
<dbReference type="PANTHER" id="PTHR10903">
    <property type="entry name" value="GTPASE, IMAP FAMILY MEMBER-RELATED"/>
    <property type="match status" value="1"/>
</dbReference>
<feature type="signal peptide" evidence="5">
    <location>
        <begin position="1"/>
        <end position="17"/>
    </location>
</feature>
<evidence type="ECO:0000259" key="6">
    <source>
        <dbReference type="PROSITE" id="PS51720"/>
    </source>
</evidence>
<organism evidence="7 8">
    <name type="scientific">Biomphalaria glabrata</name>
    <name type="common">Bloodfluke planorb</name>
    <name type="synonym">Freshwater snail</name>
    <dbReference type="NCBI Taxonomy" id="6526"/>
    <lineage>
        <taxon>Eukaryota</taxon>
        <taxon>Metazoa</taxon>
        <taxon>Spiralia</taxon>
        <taxon>Lophotrochozoa</taxon>
        <taxon>Mollusca</taxon>
        <taxon>Gastropoda</taxon>
        <taxon>Heterobranchia</taxon>
        <taxon>Euthyneura</taxon>
        <taxon>Panpulmonata</taxon>
        <taxon>Hygrophila</taxon>
        <taxon>Lymnaeoidea</taxon>
        <taxon>Planorbidae</taxon>
        <taxon>Biomphalaria</taxon>
    </lineage>
</organism>
<keyword evidence="4" id="KW-0472">Membrane</keyword>
<keyword evidence="5" id="KW-0732">Signal</keyword>
<sequence>MGMALFFVLVVFTGVSSEIRVKLFENHMTNLCKCYGLNSPRFFLQAEVYVSGNAPLSVIGFEIMNGDLSSGYIDLCSVSLEEKLFNDSREPCYVQLTNDSRKINFVFNQTLRSKYSNAFVRAWAIVFDAGKHVSNRIQLPTHCSSDNITYNVWINKKYINLTDCNIEINNDTIVIFYSVSSPSNISYECHVLDGDNVTKLKENIETLIDLTLASNNTERTVTLRFRVCHGDQRTITCSLFSKDTEMPSSNDTSVMIDVAMAIMFILSGSLILYCLWKKILKKGKGKNVTTTDFNSENDIFLDKKTQEELIETKSCSVLLTGKVGTGKSSTGNTILGREVFKTSSSTDISPCIVEKESVMYGNIEMTVVDGPSVDPAVSNDSKKLQELFQRFDESLQLVPNGFDAILFVLRYGSKFTAEDVNTFEILKGALGNDVLKKNGILVLTLGDNFLLDHLNENYVVEWCCKQEGRFRDFFEECNRRVVLFNNKSNEDEMWGCHKLQSLVLELSTNITKCSY</sequence>
<evidence type="ECO:0000313" key="8">
    <source>
        <dbReference type="RefSeq" id="XP_055867390.1"/>
    </source>
</evidence>
<evidence type="ECO:0000256" key="1">
    <source>
        <dbReference type="ARBA" id="ARBA00008535"/>
    </source>
</evidence>
<dbReference type="AlphaFoldDB" id="A0A9W2YXL3"/>
<evidence type="ECO:0000256" key="5">
    <source>
        <dbReference type="SAM" id="SignalP"/>
    </source>
</evidence>
<keyword evidence="7" id="KW-1185">Reference proteome</keyword>
<dbReference type="GO" id="GO:0005525">
    <property type="term" value="F:GTP binding"/>
    <property type="evidence" value="ECO:0007669"/>
    <property type="project" value="UniProtKB-KW"/>
</dbReference>
<keyword evidence="2" id="KW-0547">Nucleotide-binding</keyword>
<proteinExistence type="inferred from homology"/>
<dbReference type="Pfam" id="PF04548">
    <property type="entry name" value="AIG1"/>
    <property type="match status" value="1"/>
</dbReference>
<feature type="chain" id="PRO_5040736646" evidence="5">
    <location>
        <begin position="18"/>
        <end position="515"/>
    </location>
</feature>
<dbReference type="InterPro" id="IPR006703">
    <property type="entry name" value="G_AIG1"/>
</dbReference>
<dbReference type="SUPFAM" id="SSF52540">
    <property type="entry name" value="P-loop containing nucleoside triphosphate hydrolases"/>
    <property type="match status" value="1"/>
</dbReference>
<gene>
    <name evidence="8" type="primary">LOC106068893</name>
</gene>
<dbReference type="PANTHER" id="PTHR10903:SF184">
    <property type="entry name" value="GTP-BINDING PROTEIN A"/>
    <property type="match status" value="1"/>
</dbReference>
<reference evidence="8" key="1">
    <citation type="submission" date="2025-08" db="UniProtKB">
        <authorList>
            <consortium name="RefSeq"/>
        </authorList>
    </citation>
    <scope>IDENTIFICATION</scope>
</reference>
<evidence type="ECO:0000313" key="7">
    <source>
        <dbReference type="Proteomes" id="UP001165740"/>
    </source>
</evidence>
<dbReference type="OrthoDB" id="10348506at2759"/>
<keyword evidence="4" id="KW-0812">Transmembrane</keyword>
<keyword evidence="4" id="KW-1133">Transmembrane helix</keyword>
<dbReference type="InterPro" id="IPR027417">
    <property type="entry name" value="P-loop_NTPase"/>
</dbReference>
<dbReference type="InterPro" id="IPR045058">
    <property type="entry name" value="GIMA/IAN/Toc"/>
</dbReference>
<dbReference type="RefSeq" id="XP_055867390.1">
    <property type="nucleotide sequence ID" value="XM_056011415.1"/>
</dbReference>
<keyword evidence="3" id="KW-0342">GTP-binding</keyword>
<evidence type="ECO:0000256" key="2">
    <source>
        <dbReference type="ARBA" id="ARBA00022741"/>
    </source>
</evidence>
<dbReference type="Proteomes" id="UP001165740">
    <property type="component" value="Chromosome 14"/>
</dbReference>
<dbReference type="Gene3D" id="3.40.50.300">
    <property type="entry name" value="P-loop containing nucleotide triphosphate hydrolases"/>
    <property type="match status" value="1"/>
</dbReference>
<dbReference type="GeneID" id="106068893"/>